<dbReference type="GeneID" id="24724920"/>
<dbReference type="RefSeq" id="YP_009152523.1">
    <property type="nucleotide sequence ID" value="NC_027388.1"/>
</dbReference>
<dbReference type="OrthoDB" id="33135at10239"/>
<dbReference type="EMBL" id="KM974184">
    <property type="protein sequence ID" value="AIX13176.1"/>
    <property type="molecule type" value="Genomic_DNA"/>
</dbReference>
<evidence type="ECO:0000313" key="2">
    <source>
        <dbReference type="Proteomes" id="UP000030328"/>
    </source>
</evidence>
<dbReference type="KEGG" id="vg:24724920"/>
<protein>
    <submittedName>
        <fullName evidence="1">Uncharacterized protein</fullName>
    </submittedName>
</protein>
<reference evidence="1 2" key="1">
    <citation type="submission" date="2014-10" db="EMBL/GenBank/DDBJ databases">
        <authorList>
            <person name="Yang M."/>
            <person name="Han W."/>
        </authorList>
    </citation>
    <scope>NUCLEOTIDE SEQUENCE [LARGE SCALE GENOMIC DNA]</scope>
</reference>
<name>A0A0A0YVR6_9CAUD</name>
<organism evidence="1 2">
    <name type="scientific">Pseudomonas phage YH6</name>
    <dbReference type="NCBI Taxonomy" id="1566995"/>
    <lineage>
        <taxon>Viruses</taxon>
        <taxon>Duplodnaviria</taxon>
        <taxon>Heunggongvirae</taxon>
        <taxon>Uroviricota</taxon>
        <taxon>Caudoviricetes</taxon>
        <taxon>Schitoviridae</taxon>
        <taxon>Migulavirinae</taxon>
        <taxon>Litunavirus</taxon>
        <taxon>Litunavirus Yh6</taxon>
    </lineage>
</organism>
<accession>A0A0A0YVR6</accession>
<keyword evidence="2" id="KW-1185">Reference proteome</keyword>
<dbReference type="Proteomes" id="UP000030328">
    <property type="component" value="Segment"/>
</dbReference>
<sequence>MELVVWKDGDNWRVFADDAVPAVDGTVDRVAEGLATLYRKEKEPVVFTRRKTAFYDGQYWLMWKYYPTYGRAYGKEASDEMIKEPSAIALLAGY</sequence>
<gene>
    <name evidence="1" type="ORF">YH6_023</name>
</gene>
<proteinExistence type="predicted"/>
<evidence type="ECO:0000313" key="1">
    <source>
        <dbReference type="EMBL" id="AIX13176.1"/>
    </source>
</evidence>